<evidence type="ECO:0000313" key="13">
    <source>
        <dbReference type="EMBL" id="MBL6761234.1"/>
    </source>
</evidence>
<dbReference type="SUPFAM" id="SSF55060">
    <property type="entry name" value="GHMP Kinase, C-terminal domain"/>
    <property type="match status" value="1"/>
</dbReference>
<keyword evidence="4 10" id="KW-0808">Transferase</keyword>
<dbReference type="EC" id="2.7.1.148" evidence="2 10"/>
<dbReference type="InterPro" id="IPR014721">
    <property type="entry name" value="Ribsml_uS5_D2-typ_fold_subgr"/>
</dbReference>
<reference evidence="13" key="1">
    <citation type="submission" date="2020-10" db="EMBL/GenBank/DDBJ databases">
        <title>Microbiome of the Black Sea water column analyzed by genome centric metagenomics.</title>
        <authorList>
            <person name="Cabello-Yeves P.J."/>
            <person name="Callieri C."/>
            <person name="Picazo A."/>
            <person name="Mehrshad M."/>
            <person name="Haro-Moreno J.M."/>
            <person name="Roda-Garcia J."/>
            <person name="Dzembekova N."/>
            <person name="Slabakova V."/>
            <person name="Slabakova N."/>
            <person name="Moncheva S."/>
            <person name="Rodriguez-Valera F."/>
        </authorList>
    </citation>
    <scope>NUCLEOTIDE SEQUENCE</scope>
    <source>
        <strain evidence="13">BS307-5m-G5</strain>
    </source>
</reference>
<evidence type="ECO:0000256" key="7">
    <source>
        <dbReference type="ARBA" id="ARBA00022840"/>
    </source>
</evidence>
<evidence type="ECO:0000256" key="2">
    <source>
        <dbReference type="ARBA" id="ARBA00012052"/>
    </source>
</evidence>
<organism evidence="13 14">
    <name type="scientific">PS1 clade bacterium</name>
    <dbReference type="NCBI Taxonomy" id="2175152"/>
    <lineage>
        <taxon>Bacteria</taxon>
        <taxon>Pseudomonadati</taxon>
        <taxon>Pseudomonadota</taxon>
        <taxon>Alphaproteobacteria</taxon>
        <taxon>PS1 clade</taxon>
    </lineage>
</organism>
<dbReference type="GO" id="GO:0005524">
    <property type="term" value="F:ATP binding"/>
    <property type="evidence" value="ECO:0007669"/>
    <property type="project" value="UniProtKB-UniRule"/>
</dbReference>
<evidence type="ECO:0000256" key="4">
    <source>
        <dbReference type="ARBA" id="ARBA00022679"/>
    </source>
</evidence>
<dbReference type="GO" id="GO:0050515">
    <property type="term" value="F:4-(cytidine 5'-diphospho)-2-C-methyl-D-erythritol kinase activity"/>
    <property type="evidence" value="ECO:0007669"/>
    <property type="project" value="UniProtKB-UniRule"/>
</dbReference>
<evidence type="ECO:0000256" key="8">
    <source>
        <dbReference type="ARBA" id="ARBA00023229"/>
    </source>
</evidence>
<dbReference type="Pfam" id="PF00288">
    <property type="entry name" value="GHMP_kinases_N"/>
    <property type="match status" value="1"/>
</dbReference>
<dbReference type="GO" id="GO:0019288">
    <property type="term" value="P:isopentenyl diphosphate biosynthetic process, methylerythritol 4-phosphate pathway"/>
    <property type="evidence" value="ECO:0007669"/>
    <property type="project" value="UniProtKB-UniRule"/>
</dbReference>
<dbReference type="PANTHER" id="PTHR43527">
    <property type="entry name" value="4-DIPHOSPHOCYTIDYL-2-C-METHYL-D-ERYTHRITOL KINASE, CHLOROPLASTIC"/>
    <property type="match status" value="1"/>
</dbReference>
<evidence type="ECO:0000256" key="3">
    <source>
        <dbReference type="ARBA" id="ARBA00017473"/>
    </source>
</evidence>
<comment type="similarity">
    <text evidence="1 10">Belongs to the GHMP kinase family. IspE subfamily.</text>
</comment>
<feature type="active site" evidence="10">
    <location>
        <position position="135"/>
    </location>
</feature>
<keyword evidence="5 10" id="KW-0547">Nucleotide-binding</keyword>
<evidence type="ECO:0000256" key="6">
    <source>
        <dbReference type="ARBA" id="ARBA00022777"/>
    </source>
</evidence>
<comment type="function">
    <text evidence="10">Catalyzes the phosphorylation of the position 2 hydroxy group of 4-diphosphocytidyl-2C-methyl-D-erythritol.</text>
</comment>
<dbReference type="InterPro" id="IPR020568">
    <property type="entry name" value="Ribosomal_Su5_D2-typ_SF"/>
</dbReference>
<keyword evidence="8 10" id="KW-0414">Isoprene biosynthesis</keyword>
<evidence type="ECO:0000256" key="5">
    <source>
        <dbReference type="ARBA" id="ARBA00022741"/>
    </source>
</evidence>
<dbReference type="NCBIfam" id="TIGR00154">
    <property type="entry name" value="ispE"/>
    <property type="match status" value="1"/>
</dbReference>
<dbReference type="Gene3D" id="3.30.70.890">
    <property type="entry name" value="GHMP kinase, C-terminal domain"/>
    <property type="match status" value="1"/>
</dbReference>
<feature type="domain" description="GHMP kinase C-terminal" evidence="12">
    <location>
        <begin position="206"/>
        <end position="263"/>
    </location>
</feature>
<comment type="catalytic activity">
    <reaction evidence="10">
        <text>4-CDP-2-C-methyl-D-erythritol + ATP = 4-CDP-2-C-methyl-D-erythritol 2-phosphate + ADP + H(+)</text>
        <dbReference type="Rhea" id="RHEA:18437"/>
        <dbReference type="ChEBI" id="CHEBI:15378"/>
        <dbReference type="ChEBI" id="CHEBI:30616"/>
        <dbReference type="ChEBI" id="CHEBI:57823"/>
        <dbReference type="ChEBI" id="CHEBI:57919"/>
        <dbReference type="ChEBI" id="CHEBI:456216"/>
        <dbReference type="EC" id="2.7.1.148"/>
    </reaction>
</comment>
<name>A0A937L368_9PROT</name>
<evidence type="ECO:0000259" key="12">
    <source>
        <dbReference type="Pfam" id="PF08544"/>
    </source>
</evidence>
<dbReference type="NCBIfam" id="NF011202">
    <property type="entry name" value="PRK14608.1"/>
    <property type="match status" value="1"/>
</dbReference>
<dbReference type="InterPro" id="IPR004424">
    <property type="entry name" value="IspE"/>
</dbReference>
<dbReference type="InterPro" id="IPR036554">
    <property type="entry name" value="GHMP_kinase_C_sf"/>
</dbReference>
<evidence type="ECO:0000256" key="9">
    <source>
        <dbReference type="ARBA" id="ARBA00032554"/>
    </source>
</evidence>
<protein>
    <recommendedName>
        <fullName evidence="3 10">4-diphosphocytidyl-2-C-methyl-D-erythritol kinase</fullName>
        <shortName evidence="10">CMK</shortName>
        <ecNumber evidence="2 10">2.7.1.148</ecNumber>
    </recommendedName>
    <alternativeName>
        <fullName evidence="9 10">4-(cytidine-5'-diphospho)-2-C-methyl-D-erythritol kinase</fullName>
    </alternativeName>
</protein>
<comment type="pathway">
    <text evidence="10">Isoprenoid biosynthesis; isopentenyl diphosphate biosynthesis via DXP pathway; isopentenyl diphosphate from 1-deoxy-D-xylulose 5-phosphate: step 3/6.</text>
</comment>
<dbReference type="AlphaFoldDB" id="A0A937L368"/>
<gene>
    <name evidence="10" type="primary">ispE</name>
    <name evidence="13" type="ORF">ISQ19_00880</name>
</gene>
<dbReference type="InterPro" id="IPR013750">
    <property type="entry name" value="GHMP_kinase_C_dom"/>
</dbReference>
<evidence type="ECO:0000256" key="10">
    <source>
        <dbReference type="HAMAP-Rule" id="MF_00061"/>
    </source>
</evidence>
<dbReference type="Gene3D" id="3.30.230.10">
    <property type="match status" value="1"/>
</dbReference>
<dbReference type="SUPFAM" id="SSF54211">
    <property type="entry name" value="Ribosomal protein S5 domain 2-like"/>
    <property type="match status" value="1"/>
</dbReference>
<proteinExistence type="inferred from homology"/>
<dbReference type="GO" id="GO:0016114">
    <property type="term" value="P:terpenoid biosynthetic process"/>
    <property type="evidence" value="ECO:0007669"/>
    <property type="project" value="UniProtKB-UniRule"/>
</dbReference>
<sequence length="285" mass="29080">MLQLSAPAKINLTLKVTGRLADGPHAGYHEIESLVAFADIGDRLFIKKAAVTSLEANGPFANALAGDNLVAAAHAALETQTGKSLPTHMLLEKNLPVAAGLGGGSADAAAALRGLAQLHELDAPLLDIAATLGADVPVCLHAAPYFMSGIGHQLHTLSDLPAYDIVLVNPRLPLATAKVFKALAETGDYSVTAPLPTGFADAKTLLAYMQQQGNDLEGVACGLVPEIGACLDALKASGVAHAAMSGSGASCFGLCAPGSGKALAARYRTIREKDWVVSGRLMGAA</sequence>
<evidence type="ECO:0000313" key="14">
    <source>
        <dbReference type="Proteomes" id="UP000785783"/>
    </source>
</evidence>
<feature type="active site" evidence="10">
    <location>
        <position position="9"/>
    </location>
</feature>
<dbReference type="HAMAP" id="MF_00061">
    <property type="entry name" value="IspE"/>
    <property type="match status" value="1"/>
</dbReference>
<feature type="binding site" evidence="10">
    <location>
        <begin position="96"/>
        <end position="106"/>
    </location>
    <ligand>
        <name>ATP</name>
        <dbReference type="ChEBI" id="CHEBI:30616"/>
    </ligand>
</feature>
<feature type="domain" description="GHMP kinase N-terminal" evidence="11">
    <location>
        <begin position="68"/>
        <end position="141"/>
    </location>
</feature>
<dbReference type="EMBL" id="JADHOK010000005">
    <property type="protein sequence ID" value="MBL6761234.1"/>
    <property type="molecule type" value="Genomic_DNA"/>
</dbReference>
<evidence type="ECO:0000256" key="1">
    <source>
        <dbReference type="ARBA" id="ARBA00009684"/>
    </source>
</evidence>
<accession>A0A937L368</accession>
<dbReference type="InterPro" id="IPR006204">
    <property type="entry name" value="GHMP_kinase_N_dom"/>
</dbReference>
<keyword evidence="7 10" id="KW-0067">ATP-binding</keyword>
<dbReference type="Pfam" id="PF08544">
    <property type="entry name" value="GHMP_kinases_C"/>
    <property type="match status" value="1"/>
</dbReference>
<dbReference type="Proteomes" id="UP000785783">
    <property type="component" value="Unassembled WGS sequence"/>
</dbReference>
<dbReference type="PANTHER" id="PTHR43527:SF2">
    <property type="entry name" value="4-DIPHOSPHOCYTIDYL-2-C-METHYL-D-ERYTHRITOL KINASE, CHLOROPLASTIC"/>
    <property type="match status" value="1"/>
</dbReference>
<comment type="caution">
    <text evidence="13">The sequence shown here is derived from an EMBL/GenBank/DDBJ whole genome shotgun (WGS) entry which is preliminary data.</text>
</comment>
<dbReference type="PIRSF" id="PIRSF010376">
    <property type="entry name" value="IspE"/>
    <property type="match status" value="1"/>
</dbReference>
<keyword evidence="6 10" id="KW-0418">Kinase</keyword>
<evidence type="ECO:0000259" key="11">
    <source>
        <dbReference type="Pfam" id="PF00288"/>
    </source>
</evidence>